<protein>
    <recommendedName>
        <fullName evidence="4">Succinate dehydrogenase subunit 4</fullName>
    </recommendedName>
</protein>
<keyword evidence="1" id="KW-0812">Transmembrane</keyword>
<reference evidence="2 3" key="1">
    <citation type="journal article" date="2024" name="J Genomics">
        <title>Draft genome sequencing and assembly of Favolaschia claudopus CIRM-BRFM 2984 isolated from oak limbs.</title>
        <authorList>
            <person name="Navarro D."/>
            <person name="Drula E."/>
            <person name="Chaduli D."/>
            <person name="Cazenave R."/>
            <person name="Ahrendt S."/>
            <person name="Wang J."/>
            <person name="Lipzen A."/>
            <person name="Daum C."/>
            <person name="Barry K."/>
            <person name="Grigoriev I.V."/>
            <person name="Favel A."/>
            <person name="Rosso M.N."/>
            <person name="Martin F."/>
        </authorList>
    </citation>
    <scope>NUCLEOTIDE SEQUENCE [LARGE SCALE GENOMIC DNA]</scope>
    <source>
        <strain evidence="2 3">CIRM-BRFM 2984</strain>
    </source>
</reference>
<keyword evidence="1" id="KW-1133">Transmembrane helix</keyword>
<dbReference type="AlphaFoldDB" id="A0AAW0BWT5"/>
<proteinExistence type="predicted"/>
<evidence type="ECO:0000313" key="3">
    <source>
        <dbReference type="Proteomes" id="UP001362999"/>
    </source>
</evidence>
<dbReference type="Proteomes" id="UP001362999">
    <property type="component" value="Unassembled WGS sequence"/>
</dbReference>
<evidence type="ECO:0000313" key="2">
    <source>
        <dbReference type="EMBL" id="KAK7030709.1"/>
    </source>
</evidence>
<feature type="transmembrane region" description="Helical" evidence="1">
    <location>
        <begin position="76"/>
        <end position="95"/>
    </location>
</feature>
<gene>
    <name evidence="2" type="ORF">R3P38DRAFT_2930060</name>
</gene>
<keyword evidence="3" id="KW-1185">Reference proteome</keyword>
<evidence type="ECO:0000256" key="1">
    <source>
        <dbReference type="SAM" id="Phobius"/>
    </source>
</evidence>
<keyword evidence="1" id="KW-0472">Membrane</keyword>
<name>A0AAW0BWT5_9AGAR</name>
<sequence length="118" mass="13693">MILVLKPLRLQTDTQLSRVSSSLLLLWTILLLLLVFVPYRSLLFFHSPISTLEAFHLARLQLPQILLAHVYLSPEVAHLVDLLIFPLLPKALLYIRLLQLGRLKREFQQLWVCGRMPS</sequence>
<evidence type="ECO:0008006" key="4">
    <source>
        <dbReference type="Google" id="ProtNLM"/>
    </source>
</evidence>
<comment type="caution">
    <text evidence="2">The sequence shown here is derived from an EMBL/GenBank/DDBJ whole genome shotgun (WGS) entry which is preliminary data.</text>
</comment>
<accession>A0AAW0BWT5</accession>
<dbReference type="EMBL" id="JAWWNJ010000025">
    <property type="protein sequence ID" value="KAK7030709.1"/>
    <property type="molecule type" value="Genomic_DNA"/>
</dbReference>
<organism evidence="2 3">
    <name type="scientific">Favolaschia claudopus</name>
    <dbReference type="NCBI Taxonomy" id="2862362"/>
    <lineage>
        <taxon>Eukaryota</taxon>
        <taxon>Fungi</taxon>
        <taxon>Dikarya</taxon>
        <taxon>Basidiomycota</taxon>
        <taxon>Agaricomycotina</taxon>
        <taxon>Agaricomycetes</taxon>
        <taxon>Agaricomycetidae</taxon>
        <taxon>Agaricales</taxon>
        <taxon>Marasmiineae</taxon>
        <taxon>Mycenaceae</taxon>
        <taxon>Favolaschia</taxon>
    </lineage>
</organism>
<feature type="transmembrane region" description="Helical" evidence="1">
    <location>
        <begin position="21"/>
        <end position="39"/>
    </location>
</feature>